<gene>
    <name evidence="5" type="ORF">QLQ12_23810</name>
</gene>
<keyword evidence="1 3" id="KW-0560">Oxidoreductase</keyword>
<dbReference type="GO" id="GO:0016491">
    <property type="term" value="F:oxidoreductase activity"/>
    <property type="evidence" value="ECO:0007669"/>
    <property type="project" value="UniProtKB-KW"/>
</dbReference>
<dbReference type="SUPFAM" id="SSF53720">
    <property type="entry name" value="ALDH-like"/>
    <property type="match status" value="1"/>
</dbReference>
<dbReference type="Proteomes" id="UP001241758">
    <property type="component" value="Unassembled WGS sequence"/>
</dbReference>
<evidence type="ECO:0000256" key="2">
    <source>
        <dbReference type="PROSITE-ProRule" id="PRU10007"/>
    </source>
</evidence>
<dbReference type="Gene3D" id="3.40.605.10">
    <property type="entry name" value="Aldehyde Dehydrogenase, Chain A, domain 1"/>
    <property type="match status" value="1"/>
</dbReference>
<organism evidence="5 6">
    <name type="scientific">Actinoplanes sandaracinus</name>
    <dbReference type="NCBI Taxonomy" id="3045177"/>
    <lineage>
        <taxon>Bacteria</taxon>
        <taxon>Bacillati</taxon>
        <taxon>Actinomycetota</taxon>
        <taxon>Actinomycetes</taxon>
        <taxon>Micromonosporales</taxon>
        <taxon>Micromonosporaceae</taxon>
        <taxon>Actinoplanes</taxon>
    </lineage>
</organism>
<evidence type="ECO:0000256" key="1">
    <source>
        <dbReference type="ARBA" id="ARBA00023002"/>
    </source>
</evidence>
<dbReference type="EC" id="1.2.1.-" evidence="5"/>
<proteinExistence type="inferred from homology"/>
<keyword evidence="6" id="KW-1185">Reference proteome</keyword>
<dbReference type="Gene3D" id="3.40.309.10">
    <property type="entry name" value="Aldehyde Dehydrogenase, Chain A, domain 2"/>
    <property type="match status" value="1"/>
</dbReference>
<evidence type="ECO:0000256" key="3">
    <source>
        <dbReference type="RuleBase" id="RU003345"/>
    </source>
</evidence>
<comment type="similarity">
    <text evidence="3">Belongs to the aldehyde dehydrogenase family.</text>
</comment>
<dbReference type="PROSITE" id="PS00070">
    <property type="entry name" value="ALDEHYDE_DEHYDR_CYS"/>
    <property type="match status" value="1"/>
</dbReference>
<protein>
    <submittedName>
        <fullName evidence="5">Aldehyde dehydrogenase family protein</fullName>
        <ecNumber evidence="5">1.2.1.-</ecNumber>
    </submittedName>
</protein>
<dbReference type="Pfam" id="PF00171">
    <property type="entry name" value="Aldedh"/>
    <property type="match status" value="1"/>
</dbReference>
<evidence type="ECO:0000313" key="6">
    <source>
        <dbReference type="Proteomes" id="UP001241758"/>
    </source>
</evidence>
<name>A0ABT6WPK3_9ACTN</name>
<dbReference type="PANTHER" id="PTHR11699">
    <property type="entry name" value="ALDEHYDE DEHYDROGENASE-RELATED"/>
    <property type="match status" value="1"/>
</dbReference>
<evidence type="ECO:0000259" key="4">
    <source>
        <dbReference type="Pfam" id="PF00171"/>
    </source>
</evidence>
<reference evidence="5 6" key="1">
    <citation type="submission" date="2023-05" db="EMBL/GenBank/DDBJ databases">
        <title>Actinoplanes sp. NEAU-A12 genome sequencing.</title>
        <authorList>
            <person name="Wang Z.-S."/>
        </authorList>
    </citation>
    <scope>NUCLEOTIDE SEQUENCE [LARGE SCALE GENOMIC DNA]</scope>
    <source>
        <strain evidence="5 6">NEAU-A12</strain>
    </source>
</reference>
<dbReference type="InterPro" id="IPR016161">
    <property type="entry name" value="Ald_DH/histidinol_DH"/>
</dbReference>
<comment type="caution">
    <text evidence="5">The sequence shown here is derived from an EMBL/GenBank/DDBJ whole genome shotgun (WGS) entry which is preliminary data.</text>
</comment>
<dbReference type="InterPro" id="IPR016160">
    <property type="entry name" value="Ald_DH_CS_CYS"/>
</dbReference>
<feature type="domain" description="Aldehyde dehydrogenase" evidence="4">
    <location>
        <begin position="30"/>
        <end position="487"/>
    </location>
</feature>
<dbReference type="InterPro" id="IPR029510">
    <property type="entry name" value="Ald_DH_CS_GLU"/>
</dbReference>
<sequence length="492" mass="51605">MTQIQEPVHLSGHSAVPLPPGRLFIDGDWRDAVATGRRDVIDPATGSVITTVADGGAADIDAAVTAAGRAFDEGPWPRMSGRERGDHLLKLAEVMKEHREELARLESLDTGKPIVFARMVDLGDAIDQYTYYGSLASTVQGATRSIRRPGFAYTRREPLGVVGAISPFNFPLILSSTKIAPALAAGNTVVHKPAEDTPLTALRLAELFAEAGLPPGVLNVVTGGAEAGAALVRHPGVHKIGFTGSTATGTAVAAAAAEGVKPATMELGGKSAQLIFADAELGRAIECAVNGFVFNTGQFCMGGTRLLVHRSHYETVLGALAEAATHVPVGDPRQESTIVGPLAGLRHLENVERYVALGEGRVVAGGRRLDIGGGYYYAPTVLADVANDARVVQEEVFGPVLTVQPFDTEDEAVALANSTRYGLAAALHTNDLARAHRVAARLRAGIVWVNSYAVLDAALPFGGVGHSGYGRENGPEGLDAYLQTKSVYMPTD</sequence>
<dbReference type="InterPro" id="IPR015590">
    <property type="entry name" value="Aldehyde_DH_dom"/>
</dbReference>
<dbReference type="InterPro" id="IPR016162">
    <property type="entry name" value="Ald_DH_N"/>
</dbReference>
<feature type="active site" evidence="2">
    <location>
        <position position="266"/>
    </location>
</feature>
<accession>A0ABT6WPK3</accession>
<dbReference type="EMBL" id="JASCTH010000016">
    <property type="protein sequence ID" value="MDI6101652.1"/>
    <property type="molecule type" value="Genomic_DNA"/>
</dbReference>
<dbReference type="InterPro" id="IPR016163">
    <property type="entry name" value="Ald_DH_C"/>
</dbReference>
<evidence type="ECO:0000313" key="5">
    <source>
        <dbReference type="EMBL" id="MDI6101652.1"/>
    </source>
</evidence>
<dbReference type="RefSeq" id="WP_282762635.1">
    <property type="nucleotide sequence ID" value="NZ_JASCTH010000016.1"/>
</dbReference>
<dbReference type="PROSITE" id="PS00687">
    <property type="entry name" value="ALDEHYDE_DEHYDR_GLU"/>
    <property type="match status" value="1"/>
</dbReference>